<organism evidence="9 10">
    <name type="scientific">Terrimonas rubra</name>
    <dbReference type="NCBI Taxonomy" id="1035890"/>
    <lineage>
        <taxon>Bacteria</taxon>
        <taxon>Pseudomonadati</taxon>
        <taxon>Bacteroidota</taxon>
        <taxon>Chitinophagia</taxon>
        <taxon>Chitinophagales</taxon>
        <taxon>Chitinophagaceae</taxon>
        <taxon>Terrimonas</taxon>
    </lineage>
</organism>
<dbReference type="InterPro" id="IPR001962">
    <property type="entry name" value="Asn_synthase"/>
</dbReference>
<evidence type="ECO:0000256" key="1">
    <source>
        <dbReference type="ARBA" id="ARBA00005187"/>
    </source>
</evidence>
<evidence type="ECO:0000313" key="9">
    <source>
        <dbReference type="EMBL" id="MFD2919927.1"/>
    </source>
</evidence>
<dbReference type="InterPro" id="IPR014729">
    <property type="entry name" value="Rossmann-like_a/b/a_fold"/>
</dbReference>
<keyword evidence="6" id="KW-0315">Glutamine amidotransferase</keyword>
<evidence type="ECO:0000256" key="4">
    <source>
        <dbReference type="ARBA" id="ARBA00022741"/>
    </source>
</evidence>
<dbReference type="Pfam" id="PF00733">
    <property type="entry name" value="Asn_synthase"/>
    <property type="match status" value="1"/>
</dbReference>
<proteinExistence type="inferred from homology"/>
<dbReference type="Gene3D" id="3.40.50.620">
    <property type="entry name" value="HUPs"/>
    <property type="match status" value="1"/>
</dbReference>
<dbReference type="Gene3D" id="3.60.20.10">
    <property type="entry name" value="Glutamine Phosphoribosylpyrophosphate, subunit 1, domain 1"/>
    <property type="match status" value="1"/>
</dbReference>
<evidence type="ECO:0000313" key="10">
    <source>
        <dbReference type="Proteomes" id="UP001597511"/>
    </source>
</evidence>
<keyword evidence="9" id="KW-0436">Ligase</keyword>
<keyword evidence="5" id="KW-0067">ATP-binding</keyword>
<feature type="domain" description="Glutamine amidotransferase type-2" evidence="8">
    <location>
        <begin position="2"/>
        <end position="219"/>
    </location>
</feature>
<evidence type="ECO:0000259" key="8">
    <source>
        <dbReference type="PROSITE" id="PS51278"/>
    </source>
</evidence>
<dbReference type="EMBL" id="JBHUOZ010000002">
    <property type="protein sequence ID" value="MFD2919927.1"/>
    <property type="molecule type" value="Genomic_DNA"/>
</dbReference>
<comment type="catalytic activity">
    <reaction evidence="7">
        <text>L-aspartate + L-glutamine + ATP + H2O = L-asparagine + L-glutamate + AMP + diphosphate + H(+)</text>
        <dbReference type="Rhea" id="RHEA:12228"/>
        <dbReference type="ChEBI" id="CHEBI:15377"/>
        <dbReference type="ChEBI" id="CHEBI:15378"/>
        <dbReference type="ChEBI" id="CHEBI:29985"/>
        <dbReference type="ChEBI" id="CHEBI:29991"/>
        <dbReference type="ChEBI" id="CHEBI:30616"/>
        <dbReference type="ChEBI" id="CHEBI:33019"/>
        <dbReference type="ChEBI" id="CHEBI:58048"/>
        <dbReference type="ChEBI" id="CHEBI:58359"/>
        <dbReference type="ChEBI" id="CHEBI:456215"/>
        <dbReference type="EC" id="6.3.5.4"/>
    </reaction>
</comment>
<comment type="caution">
    <text evidence="9">The sequence shown here is derived from an EMBL/GenBank/DDBJ whole genome shotgun (WGS) entry which is preliminary data.</text>
</comment>
<dbReference type="EC" id="6.3.5.4" evidence="3"/>
<gene>
    <name evidence="9" type="primary">asnB</name>
    <name evidence="9" type="ORF">ACFS6H_09430</name>
</gene>
<protein>
    <recommendedName>
        <fullName evidence="3">asparagine synthase (glutamine-hydrolyzing)</fullName>
        <ecNumber evidence="3">6.3.5.4</ecNumber>
    </recommendedName>
</protein>
<dbReference type="GO" id="GO:0004066">
    <property type="term" value="F:asparagine synthase (glutamine-hydrolyzing) activity"/>
    <property type="evidence" value="ECO:0007669"/>
    <property type="project" value="UniProtKB-EC"/>
</dbReference>
<comment type="similarity">
    <text evidence="2">Belongs to the asparagine synthetase family.</text>
</comment>
<dbReference type="PIRSF" id="PIRSF001589">
    <property type="entry name" value="Asn_synthetase_glu-h"/>
    <property type="match status" value="1"/>
</dbReference>
<dbReference type="SUPFAM" id="SSF56235">
    <property type="entry name" value="N-terminal nucleophile aminohydrolases (Ntn hydrolases)"/>
    <property type="match status" value="1"/>
</dbReference>
<name>A0ABW6A3T5_9BACT</name>
<dbReference type="InterPro" id="IPR051786">
    <property type="entry name" value="ASN_synthetase/amidase"/>
</dbReference>
<dbReference type="InterPro" id="IPR029055">
    <property type="entry name" value="Ntn_hydrolases_N"/>
</dbReference>
<dbReference type="CDD" id="cd01991">
    <property type="entry name" value="Asn_synthase_B_C"/>
    <property type="match status" value="1"/>
</dbReference>
<accession>A0ABW6A3T5</accession>
<sequence length="615" mass="70469">MCGIAGIIQRQSGAYNLSQLQQMTRALAHRGSDGEGHWHSSDSQVLLGHRRLAIIDLSNAAAQPMHRNYQGALSITYNGEIYNYPELRNTLIKQGYSFSTQSDTEVILAAYDFYGEDCVLHFDGMFAFAIWNEAEQELFAARDRFGEKPFFYNSTNQGFLFASEMKALWAAGVSKQTNLQLMFNYITIGYVDNPERPEETFYTNIFKLPAACRLYYTPDNGELYVEKYWDIDPQHQQKKMNEYDALDEFKYLFEESVKRRLRSDVSVGTSLSGGLDSSSVLSTVLQVSQHKPHTFSAIFPGFEKNESAYIQQLTDEWEVTGHTVTPTVDDMTGLWQKIVHHQEEPFGSAGIIAQYKVFELAARGQTKVLLDGQGADEILAGYRHHYKWYWQELFVKRRLFTSGELKAARKLGVQEPFGFRNIIAALFPDIASTIVEKRYLLSALQQKDLTADFVHLQSREAYYTTPPFFNLNGALYFNTCMHGLEELLRYADRNSMAHGREVRLPFLDHELVSFVFSLPPSFKIKKGYGKWILRKTMETQLPANITWRKDKVGFEPPQKNWVQDPAVTDMIHQAKTKLVAEKILNASVLQQKPVAQNAYEANNFNWRYLTAAPFI</sequence>
<dbReference type="PANTHER" id="PTHR43284">
    <property type="entry name" value="ASPARAGINE SYNTHETASE (GLUTAMINE-HYDROLYZING)"/>
    <property type="match status" value="1"/>
</dbReference>
<reference evidence="10" key="1">
    <citation type="journal article" date="2019" name="Int. J. Syst. Evol. Microbiol.">
        <title>The Global Catalogue of Microorganisms (GCM) 10K type strain sequencing project: providing services to taxonomists for standard genome sequencing and annotation.</title>
        <authorList>
            <consortium name="The Broad Institute Genomics Platform"/>
            <consortium name="The Broad Institute Genome Sequencing Center for Infectious Disease"/>
            <person name="Wu L."/>
            <person name="Ma J."/>
        </authorList>
    </citation>
    <scope>NUCLEOTIDE SEQUENCE [LARGE SCALE GENOMIC DNA]</scope>
    <source>
        <strain evidence="10">KCTC 23299</strain>
    </source>
</reference>
<dbReference type="Pfam" id="PF13537">
    <property type="entry name" value="GATase_7"/>
    <property type="match status" value="1"/>
</dbReference>
<evidence type="ECO:0000256" key="3">
    <source>
        <dbReference type="ARBA" id="ARBA00012737"/>
    </source>
</evidence>
<evidence type="ECO:0000256" key="7">
    <source>
        <dbReference type="ARBA" id="ARBA00048741"/>
    </source>
</evidence>
<evidence type="ECO:0000256" key="2">
    <source>
        <dbReference type="ARBA" id="ARBA00005752"/>
    </source>
</evidence>
<comment type="pathway">
    <text evidence="1">Amino-acid biosynthesis; L-asparagine biosynthesis; L-asparagine from L-aspartate (L-Gln route): step 1/1.</text>
</comment>
<dbReference type="PROSITE" id="PS51278">
    <property type="entry name" value="GATASE_TYPE_2"/>
    <property type="match status" value="1"/>
</dbReference>
<dbReference type="SUPFAM" id="SSF52402">
    <property type="entry name" value="Adenine nucleotide alpha hydrolases-like"/>
    <property type="match status" value="1"/>
</dbReference>
<dbReference type="InterPro" id="IPR033738">
    <property type="entry name" value="AsnB_N"/>
</dbReference>
<dbReference type="Proteomes" id="UP001597511">
    <property type="component" value="Unassembled WGS sequence"/>
</dbReference>
<dbReference type="PANTHER" id="PTHR43284:SF1">
    <property type="entry name" value="ASPARAGINE SYNTHETASE"/>
    <property type="match status" value="1"/>
</dbReference>
<keyword evidence="10" id="KW-1185">Reference proteome</keyword>
<dbReference type="InterPro" id="IPR017932">
    <property type="entry name" value="GATase_2_dom"/>
</dbReference>
<evidence type="ECO:0000256" key="5">
    <source>
        <dbReference type="ARBA" id="ARBA00022840"/>
    </source>
</evidence>
<evidence type="ECO:0000256" key="6">
    <source>
        <dbReference type="ARBA" id="ARBA00022962"/>
    </source>
</evidence>
<dbReference type="RefSeq" id="WP_386097638.1">
    <property type="nucleotide sequence ID" value="NZ_JBHUOZ010000002.1"/>
</dbReference>
<dbReference type="NCBIfam" id="TIGR01536">
    <property type="entry name" value="asn_synth_AEB"/>
    <property type="match status" value="1"/>
</dbReference>
<dbReference type="InterPro" id="IPR006426">
    <property type="entry name" value="Asn_synth_AEB"/>
</dbReference>
<keyword evidence="4" id="KW-0547">Nucleotide-binding</keyword>
<dbReference type="CDD" id="cd00712">
    <property type="entry name" value="AsnB"/>
    <property type="match status" value="1"/>
</dbReference>